<evidence type="ECO:0000256" key="1">
    <source>
        <dbReference type="ARBA" id="ARBA00022737"/>
    </source>
</evidence>
<dbReference type="GO" id="GO:0003677">
    <property type="term" value="F:DNA binding"/>
    <property type="evidence" value="ECO:0007669"/>
    <property type="project" value="InterPro"/>
</dbReference>
<feature type="domain" description="HTH APSES-type" evidence="8">
    <location>
        <begin position="17"/>
        <end position="123"/>
    </location>
</feature>
<feature type="repeat" description="ANK" evidence="5">
    <location>
        <begin position="283"/>
        <end position="315"/>
    </location>
</feature>
<keyword evidence="2" id="KW-0749">Sporulation</keyword>
<gene>
    <name evidence="9" type="primary">MBP1</name>
    <name evidence="9" type="ORF">LTR97_009041</name>
</gene>
<dbReference type="EMBL" id="JAVRQU010000014">
    <property type="protein sequence ID" value="KAK5695531.1"/>
    <property type="molecule type" value="Genomic_DNA"/>
</dbReference>
<dbReference type="GO" id="GO:0030435">
    <property type="term" value="P:sporulation resulting in formation of a cellular spore"/>
    <property type="evidence" value="ECO:0007669"/>
    <property type="project" value="UniProtKB-KW"/>
</dbReference>
<feature type="repeat" description="ANK" evidence="5">
    <location>
        <begin position="405"/>
        <end position="437"/>
    </location>
</feature>
<dbReference type="PANTHER" id="PTHR43828">
    <property type="entry name" value="ASPARAGINASE"/>
    <property type="match status" value="1"/>
</dbReference>
<dbReference type="GO" id="GO:0030907">
    <property type="term" value="C:MBF transcription complex"/>
    <property type="evidence" value="ECO:0007669"/>
    <property type="project" value="TreeGrafter"/>
</dbReference>
<dbReference type="InterPro" id="IPR036887">
    <property type="entry name" value="HTH_APSES_sf"/>
</dbReference>
<evidence type="ECO:0000313" key="10">
    <source>
        <dbReference type="Proteomes" id="UP001310594"/>
    </source>
</evidence>
<feature type="region of interest" description="Disordered" evidence="7">
    <location>
        <begin position="192"/>
        <end position="237"/>
    </location>
</feature>
<evidence type="ECO:0000256" key="2">
    <source>
        <dbReference type="ARBA" id="ARBA00022969"/>
    </source>
</evidence>
<dbReference type="SUPFAM" id="SSF48403">
    <property type="entry name" value="Ankyrin repeat"/>
    <property type="match status" value="1"/>
</dbReference>
<dbReference type="Pfam" id="PF04383">
    <property type="entry name" value="KilA-N"/>
    <property type="match status" value="1"/>
</dbReference>
<dbReference type="InterPro" id="IPR003163">
    <property type="entry name" value="Tscrpt_reg_HTH_APSES-type"/>
</dbReference>
<comment type="caution">
    <text evidence="9">The sequence shown here is derived from an EMBL/GenBank/DDBJ whole genome shotgun (WGS) entry which is preliminary data.</text>
</comment>
<evidence type="ECO:0000313" key="9">
    <source>
        <dbReference type="EMBL" id="KAK5695531.1"/>
    </source>
</evidence>
<dbReference type="Pfam" id="PF12796">
    <property type="entry name" value="Ank_2"/>
    <property type="match status" value="1"/>
</dbReference>
<feature type="region of interest" description="Disordered" evidence="7">
    <location>
        <begin position="116"/>
        <end position="153"/>
    </location>
</feature>
<keyword evidence="3 5" id="KW-0040">ANK repeat</keyword>
<dbReference type="GO" id="GO:0048315">
    <property type="term" value="P:conidium formation"/>
    <property type="evidence" value="ECO:0007669"/>
    <property type="project" value="UniProtKB-KW"/>
</dbReference>
<evidence type="ECO:0000256" key="7">
    <source>
        <dbReference type="SAM" id="MobiDB-lite"/>
    </source>
</evidence>
<proteinExistence type="predicted"/>
<feature type="compositionally biased region" description="Pro residues" evidence="7">
    <location>
        <begin position="221"/>
        <end position="231"/>
    </location>
</feature>
<dbReference type="GO" id="GO:0033309">
    <property type="term" value="C:SBF transcription complex"/>
    <property type="evidence" value="ECO:0007669"/>
    <property type="project" value="TreeGrafter"/>
</dbReference>
<sequence>MPPTAMRPPAGSGTQTVYSATYSNVPVYEFSLPPHNIMRRRSDDWINATHILKVADYDKPARTRILEREVQKGVHEKVQGGYGKYQGTWIPLADGRVLAEKNGVFEKLRAIFEYVPGDRSPPLAPKHETAASSKPRAPRGGVGAEKRKAAAISAAAIERERERDYEALDLHHARDETPEDAQTVASESLYDDYDAYPPAPLPPPTHSQQPPSRKRRRKNNSPPPPQPPPQSPRVERAERDHQLWADELLDYFMLQDPSLDAPQGTAYPPPPSHAAINRPIDEKGHTALHWAAAMGDVEVVKDLIRRGAAIDTQSLSGETPLMRAVMFTNCFDRSCMEKVGGLLVRTVNMQDWHSAGTVFHHIAGITASKKKYECARYYLDCILAKMVEILSPGDVERVLNETNREGDTAITIAARQGARKCVRSLIGRNAAVDIMNLLGETADQLIVQLNRRRQERHRQMSSSPFQQANHGHAAGGAVQAVNGIPFDPLRPHGELAGQSRDGGGFGFGGQGQESYKSEAALTLTSSILPGLGAKAAQLAAGFDAEVREKDAELAEAGRVAELRRGELEGMRRQIEDWARKEKEQQEDGVGLGMDVGDEEMEATLAELVKECEGLVEEEEKAALADLIAAEERKVISPPDSHAPSSSSDVDMDGVGTHSQDMTVSSQLRLTRELVGLHLQRRELVGRIVRGLSEVGWGDEVEGVKRRGMYRQLIEGALGVGEREVEGVLGEIVVELEGSGGGTWGGGVEV</sequence>
<dbReference type="PROSITE" id="PS50297">
    <property type="entry name" value="ANK_REP_REGION"/>
    <property type="match status" value="1"/>
</dbReference>
<dbReference type="InterPro" id="IPR002110">
    <property type="entry name" value="Ankyrin_rpt"/>
</dbReference>
<dbReference type="SUPFAM" id="SSF54616">
    <property type="entry name" value="DNA-binding domain of Mlu1-box binding protein MBP1"/>
    <property type="match status" value="1"/>
</dbReference>
<dbReference type="SMART" id="SM01252">
    <property type="entry name" value="KilA-N"/>
    <property type="match status" value="1"/>
</dbReference>
<keyword evidence="1" id="KW-0677">Repeat</keyword>
<dbReference type="InterPro" id="IPR036770">
    <property type="entry name" value="Ankyrin_rpt-contain_sf"/>
</dbReference>
<evidence type="ECO:0000256" key="6">
    <source>
        <dbReference type="SAM" id="Coils"/>
    </source>
</evidence>
<name>A0AAN7VY17_9PEZI</name>
<dbReference type="AlphaFoldDB" id="A0AAN7VY17"/>
<dbReference type="Gene3D" id="3.10.260.10">
    <property type="entry name" value="Transcription regulator HTH, APSES-type DNA-binding domain"/>
    <property type="match status" value="1"/>
</dbReference>
<evidence type="ECO:0000256" key="4">
    <source>
        <dbReference type="ARBA" id="ARBA00023321"/>
    </source>
</evidence>
<keyword evidence="6" id="KW-0175">Coiled coil</keyword>
<dbReference type="PANTHER" id="PTHR43828:SF15">
    <property type="entry name" value="TRANSCRIPTION FACTOR MBP1"/>
    <property type="match status" value="1"/>
</dbReference>
<dbReference type="PROSITE" id="PS50088">
    <property type="entry name" value="ANK_REPEAT"/>
    <property type="match status" value="2"/>
</dbReference>
<dbReference type="Gene3D" id="1.25.40.20">
    <property type="entry name" value="Ankyrin repeat-containing domain"/>
    <property type="match status" value="1"/>
</dbReference>
<keyword evidence="4" id="KW-0183">Conidiation</keyword>
<dbReference type="GO" id="GO:0001228">
    <property type="term" value="F:DNA-binding transcription activator activity, RNA polymerase II-specific"/>
    <property type="evidence" value="ECO:0007669"/>
    <property type="project" value="UniProtKB-ARBA"/>
</dbReference>
<accession>A0AAN7VY17</accession>
<protein>
    <submittedName>
        <fullName evidence="9">Transcription factor mbp1</fullName>
    </submittedName>
</protein>
<evidence type="ECO:0000256" key="3">
    <source>
        <dbReference type="ARBA" id="ARBA00023043"/>
    </source>
</evidence>
<dbReference type="SMART" id="SM00248">
    <property type="entry name" value="ANK"/>
    <property type="match status" value="3"/>
</dbReference>
<dbReference type="FunFam" id="3.10.260.10:FF:000001">
    <property type="entry name" value="APSES transcription factor (MbpA)"/>
    <property type="match status" value="1"/>
</dbReference>
<evidence type="ECO:0000259" key="8">
    <source>
        <dbReference type="PROSITE" id="PS51299"/>
    </source>
</evidence>
<dbReference type="PROSITE" id="PS51299">
    <property type="entry name" value="HTH_APSES"/>
    <property type="match status" value="1"/>
</dbReference>
<dbReference type="InterPro" id="IPR051642">
    <property type="entry name" value="SWI6-like"/>
</dbReference>
<dbReference type="Proteomes" id="UP001310594">
    <property type="component" value="Unassembled WGS sequence"/>
</dbReference>
<organism evidence="9 10">
    <name type="scientific">Elasticomyces elasticus</name>
    <dbReference type="NCBI Taxonomy" id="574655"/>
    <lineage>
        <taxon>Eukaryota</taxon>
        <taxon>Fungi</taxon>
        <taxon>Dikarya</taxon>
        <taxon>Ascomycota</taxon>
        <taxon>Pezizomycotina</taxon>
        <taxon>Dothideomycetes</taxon>
        <taxon>Dothideomycetidae</taxon>
        <taxon>Mycosphaerellales</taxon>
        <taxon>Teratosphaeriaceae</taxon>
        <taxon>Elasticomyces</taxon>
    </lineage>
</organism>
<evidence type="ECO:0000256" key="5">
    <source>
        <dbReference type="PROSITE-ProRule" id="PRU00023"/>
    </source>
</evidence>
<dbReference type="InterPro" id="IPR018004">
    <property type="entry name" value="KilA/APSES_HTH"/>
</dbReference>
<feature type="coiled-coil region" evidence="6">
    <location>
        <begin position="567"/>
        <end position="617"/>
    </location>
</feature>
<reference evidence="9" key="1">
    <citation type="submission" date="2023-08" db="EMBL/GenBank/DDBJ databases">
        <title>Black Yeasts Isolated from many extreme environments.</title>
        <authorList>
            <person name="Coleine C."/>
            <person name="Stajich J.E."/>
            <person name="Selbmann L."/>
        </authorList>
    </citation>
    <scope>NUCLEOTIDE SEQUENCE</scope>
    <source>
        <strain evidence="9">CCFEE 5810</strain>
    </source>
</reference>